<reference evidence="2" key="1">
    <citation type="submission" date="2022-11" db="UniProtKB">
        <authorList>
            <consortium name="WormBaseParasite"/>
        </authorList>
    </citation>
    <scope>IDENTIFICATION</scope>
</reference>
<organism evidence="1 2">
    <name type="scientific">Ditylenchus dipsaci</name>
    <dbReference type="NCBI Taxonomy" id="166011"/>
    <lineage>
        <taxon>Eukaryota</taxon>
        <taxon>Metazoa</taxon>
        <taxon>Ecdysozoa</taxon>
        <taxon>Nematoda</taxon>
        <taxon>Chromadorea</taxon>
        <taxon>Rhabditida</taxon>
        <taxon>Tylenchina</taxon>
        <taxon>Tylenchomorpha</taxon>
        <taxon>Sphaerularioidea</taxon>
        <taxon>Anguinidae</taxon>
        <taxon>Anguininae</taxon>
        <taxon>Ditylenchus</taxon>
    </lineage>
</organism>
<protein>
    <submittedName>
        <fullName evidence="2">Reverse transcriptase zinc-binding domain-containing protein</fullName>
    </submittedName>
</protein>
<proteinExistence type="predicted"/>
<sequence>MLSRGQPRSTVGVTADQAEAHWRTIYGTSRPWRPDEDLVSWMEHMQSTIPAQRLSQTEDHALWCRVLKKAKPWKAPGPDGIPNFYWKNLPSAKKALFSWILRSKNHRSIIPSWLPRPYRAYP</sequence>
<accession>A0A915EUE0</accession>
<evidence type="ECO:0000313" key="2">
    <source>
        <dbReference type="WBParaSite" id="jg9381"/>
    </source>
</evidence>
<keyword evidence="1" id="KW-1185">Reference proteome</keyword>
<dbReference type="AlphaFoldDB" id="A0A915EUE0"/>
<evidence type="ECO:0000313" key="1">
    <source>
        <dbReference type="Proteomes" id="UP000887574"/>
    </source>
</evidence>
<dbReference type="WBParaSite" id="jg9381">
    <property type="protein sequence ID" value="jg9381"/>
    <property type="gene ID" value="jg9381"/>
</dbReference>
<name>A0A915EUE0_9BILA</name>
<dbReference type="Proteomes" id="UP000887574">
    <property type="component" value="Unplaced"/>
</dbReference>